<name>A0A7Y0FJF5_9FLAO</name>
<dbReference type="RefSeq" id="WP_169231558.1">
    <property type="nucleotide sequence ID" value="NZ_JABBGF010000002.1"/>
</dbReference>
<keyword evidence="3" id="KW-1185">Reference proteome</keyword>
<organism evidence="2 3">
    <name type="scientific">Chryseobacterium cheonjiense</name>
    <dbReference type="NCBI Taxonomy" id="2728845"/>
    <lineage>
        <taxon>Bacteria</taxon>
        <taxon>Pseudomonadati</taxon>
        <taxon>Bacteroidota</taxon>
        <taxon>Flavobacteriia</taxon>
        <taxon>Flavobacteriales</taxon>
        <taxon>Weeksellaceae</taxon>
        <taxon>Chryseobacterium group</taxon>
        <taxon>Chryseobacterium</taxon>
    </lineage>
</organism>
<sequence length="249" mass="27808">MSEFSEFEQQGSVPERNTGSIISHAFEMYKGIFLYAIVAMIICIIADVIVQSVTGYNSWGGFRDFSSFNEFDDGDFSKYEYWNRPGAPFYYSFSGITNILLSPLYVGLIYIANKYNTKIHIDFSDLFIGYRQNLGNILLYSLITNIILGISIALCGLPFFFVFPLFLLGYPILLFENATAMDALNKTYSIAKNNYGTFLGTSLLGLLISAAGLVLCCIGIIVTAPFILAVMYSAYCAYLGKPRQIMLNK</sequence>
<protein>
    <submittedName>
        <fullName evidence="2">Beta-carotene 15,15'-monooxygenase</fullName>
    </submittedName>
</protein>
<evidence type="ECO:0000256" key="1">
    <source>
        <dbReference type="SAM" id="Phobius"/>
    </source>
</evidence>
<dbReference type="Proteomes" id="UP000552615">
    <property type="component" value="Unassembled WGS sequence"/>
</dbReference>
<dbReference type="GO" id="GO:0004497">
    <property type="term" value="F:monooxygenase activity"/>
    <property type="evidence" value="ECO:0007669"/>
    <property type="project" value="UniProtKB-KW"/>
</dbReference>
<evidence type="ECO:0000313" key="2">
    <source>
        <dbReference type="EMBL" id="NML58210.1"/>
    </source>
</evidence>
<proteinExistence type="predicted"/>
<dbReference type="AlphaFoldDB" id="A0A7Y0FJF5"/>
<keyword evidence="2" id="KW-0503">Monooxygenase</keyword>
<feature type="transmembrane region" description="Helical" evidence="1">
    <location>
        <begin position="89"/>
        <end position="111"/>
    </location>
</feature>
<keyword evidence="1" id="KW-0472">Membrane</keyword>
<keyword evidence="1" id="KW-0812">Transmembrane</keyword>
<reference evidence="2 3" key="1">
    <citation type="submission" date="2020-04" db="EMBL/GenBank/DDBJ databases">
        <title>Chryseobacterium sp. RJ-7-14 sp. nov., isolated from Jeju soil.</title>
        <authorList>
            <person name="Dahal R.H."/>
            <person name="Chaudhary D.K."/>
        </authorList>
    </citation>
    <scope>NUCLEOTIDE SEQUENCE [LARGE SCALE GENOMIC DNA]</scope>
    <source>
        <strain evidence="2 3">RJ-7-14</strain>
    </source>
</reference>
<keyword evidence="1" id="KW-1133">Transmembrane helix</keyword>
<keyword evidence="2" id="KW-0560">Oxidoreductase</keyword>
<comment type="caution">
    <text evidence="2">The sequence shown here is derived from an EMBL/GenBank/DDBJ whole genome shotgun (WGS) entry which is preliminary data.</text>
</comment>
<feature type="transmembrane region" description="Helical" evidence="1">
    <location>
        <begin position="32"/>
        <end position="53"/>
    </location>
</feature>
<gene>
    <name evidence="2" type="ORF">HHL20_12735</name>
</gene>
<accession>A0A7Y0FJF5</accession>
<evidence type="ECO:0000313" key="3">
    <source>
        <dbReference type="Proteomes" id="UP000552615"/>
    </source>
</evidence>
<feature type="transmembrane region" description="Helical" evidence="1">
    <location>
        <begin position="206"/>
        <end position="239"/>
    </location>
</feature>
<feature type="transmembrane region" description="Helical" evidence="1">
    <location>
        <begin position="137"/>
        <end position="167"/>
    </location>
</feature>
<dbReference type="EMBL" id="JABBGF010000002">
    <property type="protein sequence ID" value="NML58210.1"/>
    <property type="molecule type" value="Genomic_DNA"/>
</dbReference>